<evidence type="ECO:0000313" key="2">
    <source>
        <dbReference type="EMBL" id="PNH01756.1"/>
    </source>
</evidence>
<organism evidence="2 3">
    <name type="scientific">Tetrabaena socialis</name>
    <dbReference type="NCBI Taxonomy" id="47790"/>
    <lineage>
        <taxon>Eukaryota</taxon>
        <taxon>Viridiplantae</taxon>
        <taxon>Chlorophyta</taxon>
        <taxon>core chlorophytes</taxon>
        <taxon>Chlorophyceae</taxon>
        <taxon>CS clade</taxon>
        <taxon>Chlamydomonadales</taxon>
        <taxon>Tetrabaenaceae</taxon>
        <taxon>Tetrabaena</taxon>
    </lineage>
</organism>
<reference evidence="2 3" key="1">
    <citation type="journal article" date="2017" name="Mol. Biol. Evol.">
        <title>The 4-celled Tetrabaena socialis nuclear genome reveals the essential components for genetic control of cell number at the origin of multicellularity in the volvocine lineage.</title>
        <authorList>
            <person name="Featherston J."/>
            <person name="Arakaki Y."/>
            <person name="Hanschen E.R."/>
            <person name="Ferris P.J."/>
            <person name="Michod R.E."/>
            <person name="Olson B.J.S.C."/>
            <person name="Nozaki H."/>
            <person name="Durand P.M."/>
        </authorList>
    </citation>
    <scope>NUCLEOTIDE SEQUENCE [LARGE SCALE GENOMIC DNA]</scope>
    <source>
        <strain evidence="2 3">NIES-571</strain>
    </source>
</reference>
<sequence length="361" mass="40527">MTSVFLASQLAWSTFVLTFITSIPVRFLNLFFDYRVYRSNVDRELTERVLVEVLALRRIIRYGQEVYDGRMVPHLLFARGRVGPCMVATTLGGVGMDGDMELEVKVWHLRWKAPLVPDPVKKTVVRDGNTLDQLMLSNGCVRLVTQAVCDRDAFPPTLFADVSNVARAMHDLVIRKQYGSVFVLHGHPGVGKSTAVRVLANMLDATLFAGYNPTSTTAHRIGHNLLQLIADRSDQRYLVISYDEFDISFKEIVKGFTPRNEDGVDACSKASWNDLFDTLKRSPKVVLVMSTNEPRDVIMSMSDPSRSMLREGRVDAHFEWQVGGAPIQRAPVSCLSCLTPPPKEVVDGEDSWVDTEDSWET</sequence>
<name>A0A2J7ZNB9_9CHLO</name>
<dbReference type="InterPro" id="IPR027417">
    <property type="entry name" value="P-loop_NTPase"/>
</dbReference>
<accession>A0A2J7ZNB9</accession>
<dbReference type="SUPFAM" id="SSF52540">
    <property type="entry name" value="P-loop containing nucleoside triphosphate hydrolases"/>
    <property type="match status" value="1"/>
</dbReference>
<dbReference type="GO" id="GO:0016887">
    <property type="term" value="F:ATP hydrolysis activity"/>
    <property type="evidence" value="ECO:0007669"/>
    <property type="project" value="InterPro"/>
</dbReference>
<dbReference type="Gene3D" id="3.40.50.300">
    <property type="entry name" value="P-loop containing nucleotide triphosphate hydrolases"/>
    <property type="match status" value="1"/>
</dbReference>
<feature type="domain" description="ATPase AAA-type core" evidence="1">
    <location>
        <begin position="183"/>
        <end position="317"/>
    </location>
</feature>
<dbReference type="Proteomes" id="UP000236333">
    <property type="component" value="Unassembled WGS sequence"/>
</dbReference>
<dbReference type="EMBL" id="PGGS01000799">
    <property type="protein sequence ID" value="PNH01756.1"/>
    <property type="molecule type" value="Genomic_DNA"/>
</dbReference>
<dbReference type="AlphaFoldDB" id="A0A2J7ZNB9"/>
<comment type="caution">
    <text evidence="2">The sequence shown here is derived from an EMBL/GenBank/DDBJ whole genome shotgun (WGS) entry which is preliminary data.</text>
</comment>
<gene>
    <name evidence="2" type="ORF">TSOC_012316</name>
</gene>
<evidence type="ECO:0000313" key="3">
    <source>
        <dbReference type="Proteomes" id="UP000236333"/>
    </source>
</evidence>
<dbReference type="GO" id="GO:0005524">
    <property type="term" value="F:ATP binding"/>
    <property type="evidence" value="ECO:0007669"/>
    <property type="project" value="InterPro"/>
</dbReference>
<dbReference type="Pfam" id="PF00004">
    <property type="entry name" value="AAA"/>
    <property type="match status" value="1"/>
</dbReference>
<keyword evidence="3" id="KW-1185">Reference proteome</keyword>
<dbReference type="OrthoDB" id="10042665at2759"/>
<evidence type="ECO:0000259" key="1">
    <source>
        <dbReference type="Pfam" id="PF00004"/>
    </source>
</evidence>
<proteinExistence type="predicted"/>
<protein>
    <recommendedName>
        <fullName evidence="1">ATPase AAA-type core domain-containing protein</fullName>
    </recommendedName>
</protein>
<dbReference type="InterPro" id="IPR003959">
    <property type="entry name" value="ATPase_AAA_core"/>
</dbReference>